<dbReference type="RefSeq" id="XP_004261787.1">
    <property type="nucleotide sequence ID" value="XM_004261739.1"/>
</dbReference>
<evidence type="ECO:0000256" key="6">
    <source>
        <dbReference type="ARBA" id="ARBA00022840"/>
    </source>
</evidence>
<keyword evidence="3 13" id="KW-0808">Transferase</keyword>
<dbReference type="InterPro" id="IPR051131">
    <property type="entry name" value="NEK_Ser/Thr_kinase_NIMA"/>
</dbReference>
<gene>
    <name evidence="13" type="ORF">EIN_252300</name>
</gene>
<feature type="compositionally biased region" description="Polar residues" evidence="11">
    <location>
        <begin position="295"/>
        <end position="310"/>
    </location>
</feature>
<dbReference type="InterPro" id="IPR011009">
    <property type="entry name" value="Kinase-like_dom_sf"/>
</dbReference>
<comment type="catalytic activity">
    <reaction evidence="8">
        <text>L-seryl-[protein] + ATP = O-phospho-L-seryl-[protein] + ADP + H(+)</text>
        <dbReference type="Rhea" id="RHEA:17989"/>
        <dbReference type="Rhea" id="RHEA-COMP:9863"/>
        <dbReference type="Rhea" id="RHEA-COMP:11604"/>
        <dbReference type="ChEBI" id="CHEBI:15378"/>
        <dbReference type="ChEBI" id="CHEBI:29999"/>
        <dbReference type="ChEBI" id="CHEBI:30616"/>
        <dbReference type="ChEBI" id="CHEBI:83421"/>
        <dbReference type="ChEBI" id="CHEBI:456216"/>
        <dbReference type="EC" id="2.7.11.1"/>
    </reaction>
</comment>
<dbReference type="PANTHER" id="PTHR44899">
    <property type="entry name" value="CAMK FAMILY PROTEIN KINASE"/>
    <property type="match status" value="1"/>
</dbReference>
<protein>
    <recommendedName>
        <fullName evidence="1">non-specific serine/threonine protein kinase</fullName>
        <ecNumber evidence="1">2.7.11.1</ecNumber>
    </recommendedName>
</protein>
<dbReference type="GeneID" id="14893806"/>
<dbReference type="PROSITE" id="PS00108">
    <property type="entry name" value="PROTEIN_KINASE_ST"/>
    <property type="match status" value="1"/>
</dbReference>
<dbReference type="CDD" id="cd08215">
    <property type="entry name" value="STKc_Nek"/>
    <property type="match status" value="1"/>
</dbReference>
<evidence type="ECO:0000256" key="7">
    <source>
        <dbReference type="ARBA" id="ARBA00047899"/>
    </source>
</evidence>
<feature type="region of interest" description="Disordered" evidence="11">
    <location>
        <begin position="286"/>
        <end position="310"/>
    </location>
</feature>
<evidence type="ECO:0000256" key="3">
    <source>
        <dbReference type="ARBA" id="ARBA00022679"/>
    </source>
</evidence>
<proteinExistence type="inferred from homology"/>
<dbReference type="PROSITE" id="PS50011">
    <property type="entry name" value="PROTEIN_KINASE_DOM"/>
    <property type="match status" value="1"/>
</dbReference>
<evidence type="ECO:0000256" key="11">
    <source>
        <dbReference type="SAM" id="MobiDB-lite"/>
    </source>
</evidence>
<dbReference type="GO" id="GO:0005524">
    <property type="term" value="F:ATP binding"/>
    <property type="evidence" value="ECO:0007669"/>
    <property type="project" value="UniProtKB-UniRule"/>
</dbReference>
<reference evidence="13 14" key="1">
    <citation type="submission" date="2012-10" db="EMBL/GenBank/DDBJ databases">
        <authorList>
            <person name="Zafar N."/>
            <person name="Inman J."/>
            <person name="Hall N."/>
            <person name="Lorenzi H."/>
            <person name="Caler E."/>
        </authorList>
    </citation>
    <scope>NUCLEOTIDE SEQUENCE [LARGE SCALE GENOMIC DNA]</scope>
    <source>
        <strain evidence="13 14">IP1</strain>
    </source>
</reference>
<evidence type="ECO:0000256" key="5">
    <source>
        <dbReference type="ARBA" id="ARBA00022777"/>
    </source>
</evidence>
<organism evidence="13 14">
    <name type="scientific">Entamoeba invadens IP1</name>
    <dbReference type="NCBI Taxonomy" id="370355"/>
    <lineage>
        <taxon>Eukaryota</taxon>
        <taxon>Amoebozoa</taxon>
        <taxon>Evosea</taxon>
        <taxon>Archamoebae</taxon>
        <taxon>Mastigamoebida</taxon>
        <taxon>Entamoebidae</taxon>
        <taxon>Entamoeba</taxon>
    </lineage>
</organism>
<evidence type="ECO:0000256" key="10">
    <source>
        <dbReference type="RuleBase" id="RU000304"/>
    </source>
</evidence>
<dbReference type="EMBL" id="KB206169">
    <property type="protein sequence ID" value="ELP95016.1"/>
    <property type="molecule type" value="Genomic_DNA"/>
</dbReference>
<evidence type="ECO:0000256" key="8">
    <source>
        <dbReference type="ARBA" id="ARBA00048679"/>
    </source>
</evidence>
<evidence type="ECO:0000259" key="12">
    <source>
        <dbReference type="PROSITE" id="PS50011"/>
    </source>
</evidence>
<dbReference type="EC" id="2.7.11.1" evidence="1"/>
<dbReference type="PIRSF" id="PIRSF000654">
    <property type="entry name" value="Integrin-linked_kinase"/>
    <property type="match status" value="1"/>
</dbReference>
<dbReference type="Gene3D" id="1.10.510.10">
    <property type="entry name" value="Transferase(Phosphotransferase) domain 1"/>
    <property type="match status" value="1"/>
</dbReference>
<dbReference type="AlphaFoldDB" id="A0A0A1UEL6"/>
<feature type="binding site" evidence="9">
    <location>
        <position position="38"/>
    </location>
    <ligand>
        <name>ATP</name>
        <dbReference type="ChEBI" id="CHEBI:30616"/>
    </ligand>
</feature>
<keyword evidence="6 9" id="KW-0067">ATP-binding</keyword>
<dbReference type="Pfam" id="PF00069">
    <property type="entry name" value="Pkinase"/>
    <property type="match status" value="1"/>
</dbReference>
<comment type="similarity">
    <text evidence="10">Belongs to the protein kinase superfamily.</text>
</comment>
<evidence type="ECO:0000256" key="2">
    <source>
        <dbReference type="ARBA" id="ARBA00022527"/>
    </source>
</evidence>
<evidence type="ECO:0000256" key="9">
    <source>
        <dbReference type="PROSITE-ProRule" id="PRU10141"/>
    </source>
</evidence>
<dbReference type="InterPro" id="IPR000719">
    <property type="entry name" value="Prot_kinase_dom"/>
</dbReference>
<evidence type="ECO:0000256" key="1">
    <source>
        <dbReference type="ARBA" id="ARBA00012513"/>
    </source>
</evidence>
<keyword evidence="2 10" id="KW-0723">Serine/threonine-protein kinase</keyword>
<keyword evidence="4 9" id="KW-0547">Nucleotide-binding</keyword>
<dbReference type="OMA" id="NICNAPA"/>
<dbReference type="PROSITE" id="PS00107">
    <property type="entry name" value="PROTEIN_KINASE_ATP"/>
    <property type="match status" value="1"/>
</dbReference>
<feature type="domain" description="Protein kinase" evidence="12">
    <location>
        <begin position="9"/>
        <end position="259"/>
    </location>
</feature>
<dbReference type="GO" id="GO:0106310">
    <property type="term" value="F:protein serine kinase activity"/>
    <property type="evidence" value="ECO:0007669"/>
    <property type="project" value="RHEA"/>
</dbReference>
<dbReference type="VEuPathDB" id="AmoebaDB:EIN_252300"/>
<dbReference type="SUPFAM" id="SSF56112">
    <property type="entry name" value="Protein kinase-like (PK-like)"/>
    <property type="match status" value="1"/>
</dbReference>
<keyword evidence="14" id="KW-1185">Reference proteome</keyword>
<dbReference type="InterPro" id="IPR017441">
    <property type="entry name" value="Protein_kinase_ATP_BS"/>
</dbReference>
<dbReference type="Proteomes" id="UP000014680">
    <property type="component" value="Unassembled WGS sequence"/>
</dbReference>
<evidence type="ECO:0000313" key="14">
    <source>
        <dbReference type="Proteomes" id="UP000014680"/>
    </source>
</evidence>
<dbReference type="InterPro" id="IPR001245">
    <property type="entry name" value="Ser-Thr/Tyr_kinase_cat_dom"/>
</dbReference>
<comment type="catalytic activity">
    <reaction evidence="7">
        <text>L-threonyl-[protein] + ATP = O-phospho-L-threonyl-[protein] + ADP + H(+)</text>
        <dbReference type="Rhea" id="RHEA:46608"/>
        <dbReference type="Rhea" id="RHEA-COMP:11060"/>
        <dbReference type="Rhea" id="RHEA-COMP:11605"/>
        <dbReference type="ChEBI" id="CHEBI:15378"/>
        <dbReference type="ChEBI" id="CHEBI:30013"/>
        <dbReference type="ChEBI" id="CHEBI:30616"/>
        <dbReference type="ChEBI" id="CHEBI:61977"/>
        <dbReference type="ChEBI" id="CHEBI:456216"/>
        <dbReference type="EC" id="2.7.11.1"/>
    </reaction>
</comment>
<dbReference type="GO" id="GO:0004674">
    <property type="term" value="F:protein serine/threonine kinase activity"/>
    <property type="evidence" value="ECO:0007669"/>
    <property type="project" value="UniProtKB-KW"/>
</dbReference>
<sequence>MIGTRASSYKIYKKLGQGGFGQVFLGRDLEGHVVVVKKIPIDDDNRDKATNEVKIMKRVCHSNLIHFIDSFVNRKNLVIIMEYARGGDLSRFIKKRMGEQLPEDLVWNIFLQINFGLAYLHSVHILHRDLKTQNIFLMADGTVKIGDFGIGRMLAGDDESAHTVIGTPYYLSPEICKGLPYGYKSDMWSLGCILYELCTLTRAFSGSNVGEVVQKILKHSPPQIGQKYSQPILFLVDNLLRKSPNERMTAEEITNIPTIKNIITDMFDMQGMTTMVFNETNFVVEESSPEDAGASGNTGKTLTDSSTVQN</sequence>
<evidence type="ECO:0000313" key="13">
    <source>
        <dbReference type="EMBL" id="ELP95016.1"/>
    </source>
</evidence>
<dbReference type="PANTHER" id="PTHR44899:SF3">
    <property type="entry name" value="SERINE_THREONINE-PROTEIN KINASE NEK1"/>
    <property type="match status" value="1"/>
</dbReference>
<dbReference type="OrthoDB" id="248923at2759"/>
<dbReference type="SMART" id="SM00220">
    <property type="entry name" value="S_TKc"/>
    <property type="match status" value="1"/>
</dbReference>
<dbReference type="InterPro" id="IPR008271">
    <property type="entry name" value="Ser/Thr_kinase_AS"/>
</dbReference>
<dbReference type="PRINTS" id="PR00109">
    <property type="entry name" value="TYRKINASE"/>
</dbReference>
<name>A0A0A1UEL6_ENTIV</name>
<dbReference type="KEGG" id="eiv:EIN_252300"/>
<evidence type="ECO:0000256" key="4">
    <source>
        <dbReference type="ARBA" id="ARBA00022741"/>
    </source>
</evidence>
<keyword evidence="5 13" id="KW-0418">Kinase</keyword>
<accession>A0A0A1UEL6</accession>